<accession>A0A9D2JHP7</accession>
<dbReference type="GO" id="GO:0005975">
    <property type="term" value="P:carbohydrate metabolic process"/>
    <property type="evidence" value="ECO:0007669"/>
    <property type="project" value="InterPro"/>
</dbReference>
<dbReference type="SUPFAM" id="SSF48208">
    <property type="entry name" value="Six-hairpin glycosidases"/>
    <property type="match status" value="1"/>
</dbReference>
<protein>
    <submittedName>
        <fullName evidence="1">Glycoside hydrolase family 125 protein</fullName>
    </submittedName>
</protein>
<reference evidence="1" key="1">
    <citation type="journal article" date="2021" name="PeerJ">
        <title>Extensive microbial diversity within the chicken gut microbiome revealed by metagenomics and culture.</title>
        <authorList>
            <person name="Gilroy R."/>
            <person name="Ravi A."/>
            <person name="Getino M."/>
            <person name="Pursley I."/>
            <person name="Horton D.L."/>
            <person name="Alikhan N.F."/>
            <person name="Baker D."/>
            <person name="Gharbi K."/>
            <person name="Hall N."/>
            <person name="Watson M."/>
            <person name="Adriaenssens E.M."/>
            <person name="Foster-Nyarko E."/>
            <person name="Jarju S."/>
            <person name="Secka A."/>
            <person name="Antonio M."/>
            <person name="Oren A."/>
            <person name="Chaudhuri R.R."/>
            <person name="La Ragione R."/>
            <person name="Hildebrand F."/>
            <person name="Pallen M.J."/>
        </authorList>
    </citation>
    <scope>NUCLEOTIDE SEQUENCE</scope>
    <source>
        <strain evidence="1">CHK172-16539</strain>
    </source>
</reference>
<dbReference type="AlphaFoldDB" id="A0A9D2JHP7"/>
<evidence type="ECO:0000313" key="2">
    <source>
        <dbReference type="Proteomes" id="UP000824063"/>
    </source>
</evidence>
<dbReference type="InterPro" id="IPR008313">
    <property type="entry name" value="GH125"/>
</dbReference>
<dbReference type="PANTHER" id="PTHR31047:SF0">
    <property type="entry name" value="MEIOTICALLY UP-REGULATED GENE 157 PROTEIN"/>
    <property type="match status" value="1"/>
</dbReference>
<dbReference type="Pfam" id="PF06824">
    <property type="entry name" value="Glyco_hydro_125"/>
    <property type="match status" value="1"/>
</dbReference>
<sequence>MEKLFQKNIVDVLSRATTIIDDQHVFIATGDIPAMWLRDATFQVLPYIELLDNINGLDELIKGTLRQELKYVQIDPYANAFNLSASGAHWSDDDTDIPVSDWVWERKFEVDSLCAPIFLAVKYFEASGDNTVWDESFWKTLRIIINVFQKEQNHEKSSYYFNRVNCPPSDSLSRDGRGTKVSYTGMIWNGFRPSDDACKYGYLVPSNMFAVSVLRSVRKYIPIDKNSLRSDIDQMILEIQAGIKKYAIKSLPSGELGFAYEVDGLGHANFMDDANVPSLLSLPFLGYINESDELYKQTQRFILSDKNPYFYSGKVLSGIGSAHTPEKYVWPISIAMQGLISQSKSVQAAQAQMIAMTTDGTEQSHEGIHIDDPHQYTREWFSWSNMTYIQLILKWLIH</sequence>
<dbReference type="EMBL" id="DXBN01000022">
    <property type="protein sequence ID" value="HIZ52498.1"/>
    <property type="molecule type" value="Genomic_DNA"/>
</dbReference>
<dbReference type="PANTHER" id="PTHR31047">
    <property type="entry name" value="MEIOTICALLY UP-REGULATED GENE 157 PROTEIN"/>
    <property type="match status" value="1"/>
</dbReference>
<dbReference type="Gene3D" id="1.50.10.10">
    <property type="match status" value="1"/>
</dbReference>
<dbReference type="PIRSF" id="PIRSF028846">
    <property type="entry name" value="UCP028846"/>
    <property type="match status" value="1"/>
</dbReference>
<dbReference type="InterPro" id="IPR008928">
    <property type="entry name" value="6-hairpin_glycosidase_sf"/>
</dbReference>
<name>A0A9D2JHP7_9ENTE</name>
<dbReference type="Proteomes" id="UP000824063">
    <property type="component" value="Unassembled WGS sequence"/>
</dbReference>
<reference evidence="1" key="2">
    <citation type="submission" date="2021-04" db="EMBL/GenBank/DDBJ databases">
        <authorList>
            <person name="Gilroy R."/>
        </authorList>
    </citation>
    <scope>NUCLEOTIDE SEQUENCE</scope>
    <source>
        <strain evidence="1">CHK172-16539</strain>
    </source>
</reference>
<gene>
    <name evidence="1" type="ORF">IAA20_00950</name>
</gene>
<dbReference type="InterPro" id="IPR012341">
    <property type="entry name" value="6hp_glycosidase-like_sf"/>
</dbReference>
<dbReference type="SMART" id="SM01149">
    <property type="entry name" value="DUF1237"/>
    <property type="match status" value="1"/>
</dbReference>
<proteinExistence type="predicted"/>
<evidence type="ECO:0000313" key="1">
    <source>
        <dbReference type="EMBL" id="HIZ52498.1"/>
    </source>
</evidence>
<organism evidence="1 2">
    <name type="scientific">Candidatus Enterococcus avicola</name>
    <dbReference type="NCBI Taxonomy" id="2838561"/>
    <lineage>
        <taxon>Bacteria</taxon>
        <taxon>Bacillati</taxon>
        <taxon>Bacillota</taxon>
        <taxon>Bacilli</taxon>
        <taxon>Lactobacillales</taxon>
        <taxon>Enterococcaceae</taxon>
        <taxon>Enterococcus</taxon>
    </lineage>
</organism>
<dbReference type="GO" id="GO:0016787">
    <property type="term" value="F:hydrolase activity"/>
    <property type="evidence" value="ECO:0007669"/>
    <property type="project" value="UniProtKB-KW"/>
</dbReference>
<comment type="caution">
    <text evidence="1">The sequence shown here is derived from an EMBL/GenBank/DDBJ whole genome shotgun (WGS) entry which is preliminary data.</text>
</comment>
<keyword evidence="1" id="KW-0378">Hydrolase</keyword>